<keyword evidence="3" id="KW-1185">Reference proteome</keyword>
<sequence>MENKNGYFDIADYYENEHFLNQAFERFKMANQNHMSSDKFEKSIDYFRDKFYKIKENNNDDEVLQEIHFNSTEEKLKPKIGVANTFIDHKNIIEGLRNTPNISNTRYQNLVRFLKETRRNKVDIVAFPEFFIPVEIFSSLVRYAEKNQTLVVSGLEHITVNNYSFNFVATILPIEIDGYKDATIVFRLKNHYAPLEEEFIKGNHYLVPKPSKSRYHIFKWKNIYFSVFYCFELANIAHRSLLRSKIDLLFAIEYNQDTNYFSNLVESIIRDIHCYVVQVNSSHFGDTRISQPAKSYDVDIVKLKGGENNVTVLGTIEIDKLREFQRKKYSLTKTDKTFKPLPPDFDKNEVLKRIKNQ</sequence>
<dbReference type="EMBL" id="FNEG01000004">
    <property type="protein sequence ID" value="SDJ11203.1"/>
    <property type="molecule type" value="Genomic_DNA"/>
</dbReference>
<dbReference type="Proteomes" id="UP000199426">
    <property type="component" value="Unassembled WGS sequence"/>
</dbReference>
<accession>A0A2X2VFM3</accession>
<evidence type="ECO:0000313" key="2">
    <source>
        <dbReference type="EMBL" id="SQB27916.1"/>
    </source>
</evidence>
<dbReference type="STRING" id="445960.SAMN05421542_2682"/>
<evidence type="ECO:0000313" key="4">
    <source>
        <dbReference type="Proteomes" id="UP000251670"/>
    </source>
</evidence>
<evidence type="ECO:0000313" key="1">
    <source>
        <dbReference type="EMBL" id="SDJ11203.1"/>
    </source>
</evidence>
<dbReference type="OrthoDB" id="9780724at2"/>
<organism evidence="2 4">
    <name type="scientific">Chryseobacterium jejuense</name>
    <dbReference type="NCBI Taxonomy" id="445960"/>
    <lineage>
        <taxon>Bacteria</taxon>
        <taxon>Pseudomonadati</taxon>
        <taxon>Bacteroidota</taxon>
        <taxon>Flavobacteriia</taxon>
        <taxon>Flavobacteriales</taxon>
        <taxon>Weeksellaceae</taxon>
        <taxon>Chryseobacterium group</taxon>
        <taxon>Chryseobacterium</taxon>
    </lineage>
</organism>
<dbReference type="AlphaFoldDB" id="A0A2X2VFM3"/>
<name>A0A2X2VFM3_CHRJE</name>
<evidence type="ECO:0000313" key="3">
    <source>
        <dbReference type="Proteomes" id="UP000199426"/>
    </source>
</evidence>
<dbReference type="Gene3D" id="3.60.110.10">
    <property type="entry name" value="Carbon-nitrogen hydrolase"/>
    <property type="match status" value="1"/>
</dbReference>
<dbReference type="EMBL" id="UAWB01000002">
    <property type="protein sequence ID" value="SQB27916.1"/>
    <property type="molecule type" value="Genomic_DNA"/>
</dbReference>
<dbReference type="SUPFAM" id="SSF56317">
    <property type="entry name" value="Carbon-nitrogen hydrolase"/>
    <property type="match status" value="1"/>
</dbReference>
<proteinExistence type="predicted"/>
<dbReference type="InterPro" id="IPR036526">
    <property type="entry name" value="C-N_Hydrolase_sf"/>
</dbReference>
<protein>
    <submittedName>
        <fullName evidence="1">Predicted amidohydrolase</fullName>
    </submittedName>
</protein>
<dbReference type="RefSeq" id="WP_089736955.1">
    <property type="nucleotide sequence ID" value="NZ_FNEG01000004.1"/>
</dbReference>
<reference evidence="1 3" key="1">
    <citation type="submission" date="2016-10" db="EMBL/GenBank/DDBJ databases">
        <authorList>
            <person name="Varghese N."/>
            <person name="Submissions S."/>
        </authorList>
    </citation>
    <scope>NUCLEOTIDE SEQUENCE [LARGE SCALE GENOMIC DNA]</scope>
    <source>
        <strain evidence="1 3">DSM 19299</strain>
    </source>
</reference>
<gene>
    <name evidence="2" type="ORF">NCTC13492_01499</name>
    <name evidence="1" type="ORF">SAMN05421542_2682</name>
</gene>
<reference evidence="2 4" key="2">
    <citation type="submission" date="2018-06" db="EMBL/GenBank/DDBJ databases">
        <authorList>
            <consortium name="Pathogen Informatics"/>
            <person name="Doyle S."/>
        </authorList>
    </citation>
    <scope>NUCLEOTIDE SEQUENCE [LARGE SCALE GENOMIC DNA]</scope>
    <source>
        <strain evidence="2 4">NCTC13492</strain>
    </source>
</reference>
<dbReference type="Proteomes" id="UP000251670">
    <property type="component" value="Unassembled WGS sequence"/>
</dbReference>